<gene>
    <name evidence="5" type="ORF">ACEZDG_33040</name>
</gene>
<keyword evidence="1" id="KW-0805">Transcription regulation</keyword>
<dbReference type="Pfam" id="PF07729">
    <property type="entry name" value="FCD"/>
    <property type="match status" value="1"/>
</dbReference>
<keyword evidence="6" id="KW-1185">Reference proteome</keyword>
<dbReference type="InterPro" id="IPR008920">
    <property type="entry name" value="TF_FadR/GntR_C"/>
</dbReference>
<evidence type="ECO:0000259" key="4">
    <source>
        <dbReference type="PROSITE" id="PS50949"/>
    </source>
</evidence>
<dbReference type="SUPFAM" id="SSF46785">
    <property type="entry name" value="Winged helix' DNA-binding domain"/>
    <property type="match status" value="1"/>
</dbReference>
<dbReference type="EMBL" id="JBHEZX010000021">
    <property type="protein sequence ID" value="MFC1414099.1"/>
    <property type="molecule type" value="Genomic_DNA"/>
</dbReference>
<evidence type="ECO:0000256" key="3">
    <source>
        <dbReference type="ARBA" id="ARBA00023163"/>
    </source>
</evidence>
<dbReference type="PANTHER" id="PTHR43537">
    <property type="entry name" value="TRANSCRIPTIONAL REGULATOR, GNTR FAMILY"/>
    <property type="match status" value="1"/>
</dbReference>
<evidence type="ECO:0000313" key="5">
    <source>
        <dbReference type="EMBL" id="MFC1414099.1"/>
    </source>
</evidence>
<dbReference type="PANTHER" id="PTHR43537:SF44">
    <property type="entry name" value="GNTR FAMILY REGULATORY PROTEIN"/>
    <property type="match status" value="1"/>
</dbReference>
<dbReference type="Pfam" id="PF00392">
    <property type="entry name" value="GntR"/>
    <property type="match status" value="1"/>
</dbReference>
<evidence type="ECO:0000313" key="6">
    <source>
        <dbReference type="Proteomes" id="UP001592582"/>
    </source>
</evidence>
<dbReference type="InterPro" id="IPR011711">
    <property type="entry name" value="GntR_C"/>
</dbReference>
<keyword evidence="2" id="KW-0238">DNA-binding</keyword>
<dbReference type="PROSITE" id="PS50949">
    <property type="entry name" value="HTH_GNTR"/>
    <property type="match status" value="1"/>
</dbReference>
<dbReference type="SMART" id="SM00895">
    <property type="entry name" value="FCD"/>
    <property type="match status" value="1"/>
</dbReference>
<dbReference type="Proteomes" id="UP001592582">
    <property type="component" value="Unassembled WGS sequence"/>
</dbReference>
<dbReference type="Gene3D" id="1.10.10.10">
    <property type="entry name" value="Winged helix-like DNA-binding domain superfamily/Winged helix DNA-binding domain"/>
    <property type="match status" value="1"/>
</dbReference>
<dbReference type="RefSeq" id="WP_380517088.1">
    <property type="nucleotide sequence ID" value="NZ_JBHEZX010000021.1"/>
</dbReference>
<feature type="domain" description="HTH gntR-type" evidence="4">
    <location>
        <begin position="18"/>
        <end position="86"/>
    </location>
</feature>
<keyword evidence="3" id="KW-0804">Transcription</keyword>
<dbReference type="InterPro" id="IPR036388">
    <property type="entry name" value="WH-like_DNA-bd_sf"/>
</dbReference>
<sequence length="242" mass="26752">MNVDPAMAQSPRLANRPVRLSREVAVAVTSEIITGNFTPGTTLPPEPALCATFGVSRPVIREAIKLVEQNGLVRVRAGEGTTVLPREGWNLLDPDVLRIAMETEQSRTLRDDVINMRAELEISMMRRAAPKLTDAHYAAMDELLEVIDTSRDSDTLHNADREFHAVLYRASGNEIARTIVLLLIAETRSVSYLGVPTPEEFGVANRAHRRIVALLKQGRVDEAAAALGQHITTQWMVDRSHC</sequence>
<dbReference type="Gene3D" id="1.20.120.530">
    <property type="entry name" value="GntR ligand-binding domain-like"/>
    <property type="match status" value="1"/>
</dbReference>
<dbReference type="CDD" id="cd07377">
    <property type="entry name" value="WHTH_GntR"/>
    <property type="match status" value="1"/>
</dbReference>
<dbReference type="SMART" id="SM00345">
    <property type="entry name" value="HTH_GNTR"/>
    <property type="match status" value="1"/>
</dbReference>
<accession>A0ABV6VK31</accession>
<comment type="caution">
    <text evidence="5">The sequence shown here is derived from an EMBL/GenBank/DDBJ whole genome shotgun (WGS) entry which is preliminary data.</text>
</comment>
<proteinExistence type="predicted"/>
<evidence type="ECO:0000256" key="1">
    <source>
        <dbReference type="ARBA" id="ARBA00023015"/>
    </source>
</evidence>
<dbReference type="SUPFAM" id="SSF48008">
    <property type="entry name" value="GntR ligand-binding domain-like"/>
    <property type="match status" value="1"/>
</dbReference>
<reference evidence="5 6" key="1">
    <citation type="submission" date="2024-09" db="EMBL/GenBank/DDBJ databases">
        <authorList>
            <person name="Lee S.D."/>
        </authorList>
    </citation>
    <scope>NUCLEOTIDE SEQUENCE [LARGE SCALE GENOMIC DNA]</scope>
    <source>
        <strain evidence="5 6">N1-1</strain>
    </source>
</reference>
<dbReference type="InterPro" id="IPR000524">
    <property type="entry name" value="Tscrpt_reg_HTH_GntR"/>
</dbReference>
<dbReference type="InterPro" id="IPR036390">
    <property type="entry name" value="WH_DNA-bd_sf"/>
</dbReference>
<organism evidence="5 6">
    <name type="scientific">Streptacidiphilus alkalitolerans</name>
    <dbReference type="NCBI Taxonomy" id="3342712"/>
    <lineage>
        <taxon>Bacteria</taxon>
        <taxon>Bacillati</taxon>
        <taxon>Actinomycetota</taxon>
        <taxon>Actinomycetes</taxon>
        <taxon>Kitasatosporales</taxon>
        <taxon>Streptomycetaceae</taxon>
        <taxon>Streptacidiphilus</taxon>
    </lineage>
</organism>
<evidence type="ECO:0000256" key="2">
    <source>
        <dbReference type="ARBA" id="ARBA00023125"/>
    </source>
</evidence>
<name>A0ABV6VK31_9ACTN</name>
<protein>
    <submittedName>
        <fullName evidence="5">FadR/GntR family transcriptional regulator</fullName>
    </submittedName>
</protein>
<dbReference type="PRINTS" id="PR00035">
    <property type="entry name" value="HTHGNTR"/>
</dbReference>